<feature type="transmembrane region" description="Helical" evidence="1">
    <location>
        <begin position="161"/>
        <end position="180"/>
    </location>
</feature>
<dbReference type="Proteomes" id="UP000018855">
    <property type="component" value="Unassembled WGS sequence"/>
</dbReference>
<evidence type="ECO:0000313" key="2">
    <source>
        <dbReference type="EMBL" id="ETI98183.1"/>
    </source>
</evidence>
<dbReference type="PATRIC" id="fig|1403949.3.peg.1146"/>
<sequence>MLSPSINLTVLPPSTFSAVSLLATTFQAAKSLTCCLPSGVKLLKSRSAALSTLPLVASSSLTVTSSPLATVVRPFSPFTLNFTSPVLKDFSSVEPLLPPKEILRAIAVVFLSMLALLVAMLSLLVAMSALFVAISPIFLSIAVLLSAIFCLLAAISPLFVAISAVFLSIAVLLSAIFCLLSAISPAFLAIAVLFVSIAVLLASALSSTFFNWDTLTASLSATPSATLATFKLPALIPLSPSIFTVSLPLALLKEALFNLERSFFKATEIFLSFLATATLSPPEKSTVLPFSTATGVASPLAERFQPYLF</sequence>
<evidence type="ECO:0000313" key="3">
    <source>
        <dbReference type="Proteomes" id="UP000018855"/>
    </source>
</evidence>
<feature type="transmembrane region" description="Helical" evidence="1">
    <location>
        <begin position="102"/>
        <end position="123"/>
    </location>
</feature>
<feature type="transmembrane region" description="Helical" evidence="1">
    <location>
        <begin position="232"/>
        <end position="252"/>
    </location>
</feature>
<protein>
    <submittedName>
        <fullName evidence="2">Uncharacterized protein</fullName>
    </submittedName>
</protein>
<reference evidence="2 3" key="1">
    <citation type="submission" date="2013-12" db="EMBL/GenBank/DDBJ databases">
        <title>A Varibaculum cambriense genome reconstructed from a premature infant gut community with otherwise low bacterial novelty that shifts toward anaerobic metabolism during the third week of life.</title>
        <authorList>
            <person name="Brown C.T."/>
            <person name="Sharon I."/>
            <person name="Thomas B.C."/>
            <person name="Castelle C.J."/>
            <person name="Morowitz M.J."/>
            <person name="Banfield J.F."/>
        </authorList>
    </citation>
    <scope>NUCLEOTIDE SEQUENCE [LARGE SCALE GENOMIC DNA]</scope>
    <source>
        <strain evidence="3">DORA_11</strain>
    </source>
</reference>
<proteinExistence type="predicted"/>
<dbReference type="EMBL" id="AZMJ01000556">
    <property type="protein sequence ID" value="ETI98183.1"/>
    <property type="molecule type" value="Genomic_DNA"/>
</dbReference>
<feature type="transmembrane region" description="Helical" evidence="1">
    <location>
        <begin position="130"/>
        <end position="155"/>
    </location>
</feature>
<organism evidence="2 3">
    <name type="scientific">Veillonella dispar DORA_11</name>
    <dbReference type="NCBI Taxonomy" id="1403949"/>
    <lineage>
        <taxon>Bacteria</taxon>
        <taxon>Bacillati</taxon>
        <taxon>Bacillota</taxon>
        <taxon>Negativicutes</taxon>
        <taxon>Veillonellales</taxon>
        <taxon>Veillonellaceae</taxon>
        <taxon>Veillonella</taxon>
    </lineage>
</organism>
<gene>
    <name evidence="2" type="ORF">Q619_VDC00556G0005</name>
</gene>
<dbReference type="AlphaFoldDB" id="W1V2Q4"/>
<keyword evidence="1" id="KW-0812">Transmembrane</keyword>
<feature type="transmembrane region" description="Helical" evidence="1">
    <location>
        <begin position="187"/>
        <end position="212"/>
    </location>
</feature>
<accession>W1V2Q4</accession>
<evidence type="ECO:0000256" key="1">
    <source>
        <dbReference type="SAM" id="Phobius"/>
    </source>
</evidence>
<name>W1V2Q4_9FIRM</name>
<keyword evidence="1" id="KW-0472">Membrane</keyword>
<comment type="caution">
    <text evidence="2">The sequence shown here is derived from an EMBL/GenBank/DDBJ whole genome shotgun (WGS) entry which is preliminary data.</text>
</comment>
<keyword evidence="1" id="KW-1133">Transmembrane helix</keyword>